<feature type="transmembrane region" description="Helical" evidence="6">
    <location>
        <begin position="70"/>
        <end position="90"/>
    </location>
</feature>
<evidence type="ECO:0000313" key="9">
    <source>
        <dbReference type="Proteomes" id="UP000287651"/>
    </source>
</evidence>
<evidence type="ECO:0000256" key="2">
    <source>
        <dbReference type="ARBA" id="ARBA00012485"/>
    </source>
</evidence>
<dbReference type="EC" id="2.3.2.26" evidence="2"/>
<dbReference type="GO" id="GO:0061630">
    <property type="term" value="F:ubiquitin protein ligase activity"/>
    <property type="evidence" value="ECO:0007669"/>
    <property type="project" value="UniProtKB-EC"/>
</dbReference>
<sequence length="135" mass="15752">MIAYDTDVHVVSPDVDSHVGCLLFFNQDFLHLIITLYVTNLVAIRSNFLHDLPSLDPELYRHLLFLKVKVLLLKGILLIVFFQLFISGSLESMNVDDLRSNTQYTGGYHDEHQVIEMFWEVVKSFSLEYQKKFLK</sequence>
<dbReference type="GO" id="GO:0006511">
    <property type="term" value="P:ubiquitin-dependent protein catabolic process"/>
    <property type="evidence" value="ECO:0007669"/>
    <property type="project" value="TreeGrafter"/>
</dbReference>
<gene>
    <name evidence="8" type="ORF">B296_00049090</name>
</gene>
<dbReference type="PANTHER" id="PTHR45700:SF6">
    <property type="entry name" value="E3 UBIQUITIN-PROTEIN LIGASE UPL6"/>
    <property type="match status" value="1"/>
</dbReference>
<evidence type="ECO:0000256" key="4">
    <source>
        <dbReference type="ARBA" id="ARBA00022786"/>
    </source>
</evidence>
<name>A0A426X4E5_ENSVE</name>
<dbReference type="InterPro" id="IPR044611">
    <property type="entry name" value="E3A/B/C-like"/>
</dbReference>
<feature type="transmembrane region" description="Helical" evidence="6">
    <location>
        <begin position="29"/>
        <end position="49"/>
    </location>
</feature>
<organism evidence="8 9">
    <name type="scientific">Ensete ventricosum</name>
    <name type="common">Abyssinian banana</name>
    <name type="synonym">Musa ensete</name>
    <dbReference type="NCBI Taxonomy" id="4639"/>
    <lineage>
        <taxon>Eukaryota</taxon>
        <taxon>Viridiplantae</taxon>
        <taxon>Streptophyta</taxon>
        <taxon>Embryophyta</taxon>
        <taxon>Tracheophyta</taxon>
        <taxon>Spermatophyta</taxon>
        <taxon>Magnoliopsida</taxon>
        <taxon>Liliopsida</taxon>
        <taxon>Zingiberales</taxon>
        <taxon>Musaceae</taxon>
        <taxon>Ensete</taxon>
    </lineage>
</organism>
<comment type="caution">
    <text evidence="8">The sequence shown here is derived from an EMBL/GenBank/DDBJ whole genome shotgun (WGS) entry which is preliminary data.</text>
</comment>
<protein>
    <recommendedName>
        <fullName evidence="2">HECT-type E3 ubiquitin transferase</fullName>
        <ecNumber evidence="2">2.3.2.26</ecNumber>
    </recommendedName>
</protein>
<dbReference type="InterPro" id="IPR000569">
    <property type="entry name" value="HECT_dom"/>
</dbReference>
<evidence type="ECO:0000256" key="6">
    <source>
        <dbReference type="SAM" id="Phobius"/>
    </source>
</evidence>
<dbReference type="EMBL" id="AMZH03027007">
    <property type="protein sequence ID" value="RRT34339.1"/>
    <property type="molecule type" value="Genomic_DNA"/>
</dbReference>
<evidence type="ECO:0000256" key="3">
    <source>
        <dbReference type="ARBA" id="ARBA00022679"/>
    </source>
</evidence>
<dbReference type="Gene3D" id="3.30.2410.10">
    <property type="entry name" value="Hect, E3 ligase catalytic domain"/>
    <property type="match status" value="1"/>
</dbReference>
<reference evidence="8 9" key="1">
    <citation type="journal article" date="2014" name="Agronomy (Basel)">
        <title>A Draft Genome Sequence for Ensete ventricosum, the Drought-Tolerant Tree Against Hunger.</title>
        <authorList>
            <person name="Harrison J."/>
            <person name="Moore K.A."/>
            <person name="Paszkiewicz K."/>
            <person name="Jones T."/>
            <person name="Grant M."/>
            <person name="Ambacheew D."/>
            <person name="Muzemil S."/>
            <person name="Studholme D.J."/>
        </authorList>
    </citation>
    <scope>NUCLEOTIDE SEQUENCE [LARGE SCALE GENOMIC DNA]</scope>
</reference>
<keyword evidence="6" id="KW-1133">Transmembrane helix</keyword>
<evidence type="ECO:0000256" key="5">
    <source>
        <dbReference type="PROSITE-ProRule" id="PRU00104"/>
    </source>
</evidence>
<comment type="caution">
    <text evidence="5">Lacks conserved residue(s) required for the propagation of feature annotation.</text>
</comment>
<keyword evidence="4 5" id="KW-0833">Ubl conjugation pathway</keyword>
<dbReference type="GO" id="GO:0000209">
    <property type="term" value="P:protein polyubiquitination"/>
    <property type="evidence" value="ECO:0007669"/>
    <property type="project" value="InterPro"/>
</dbReference>
<dbReference type="SUPFAM" id="SSF56204">
    <property type="entry name" value="Hect, E3 ligase catalytic domain"/>
    <property type="match status" value="1"/>
</dbReference>
<keyword evidence="3" id="KW-0808">Transferase</keyword>
<dbReference type="PANTHER" id="PTHR45700">
    <property type="entry name" value="UBIQUITIN-PROTEIN LIGASE E3C"/>
    <property type="match status" value="1"/>
</dbReference>
<dbReference type="PROSITE" id="PS50237">
    <property type="entry name" value="HECT"/>
    <property type="match status" value="1"/>
</dbReference>
<dbReference type="AlphaFoldDB" id="A0A426X4E5"/>
<evidence type="ECO:0000256" key="1">
    <source>
        <dbReference type="ARBA" id="ARBA00000885"/>
    </source>
</evidence>
<dbReference type="InterPro" id="IPR035983">
    <property type="entry name" value="Hect_E3_ubiquitin_ligase"/>
</dbReference>
<accession>A0A426X4E5</accession>
<evidence type="ECO:0000259" key="7">
    <source>
        <dbReference type="PROSITE" id="PS50237"/>
    </source>
</evidence>
<comment type="catalytic activity">
    <reaction evidence="1">
        <text>S-ubiquitinyl-[E2 ubiquitin-conjugating enzyme]-L-cysteine + [acceptor protein]-L-lysine = [E2 ubiquitin-conjugating enzyme]-L-cysteine + N(6)-ubiquitinyl-[acceptor protein]-L-lysine.</text>
        <dbReference type="EC" id="2.3.2.26"/>
    </reaction>
</comment>
<dbReference type="Pfam" id="PF00632">
    <property type="entry name" value="HECT"/>
    <property type="match status" value="1"/>
</dbReference>
<feature type="domain" description="HECT" evidence="7">
    <location>
        <begin position="82"/>
        <end position="135"/>
    </location>
</feature>
<evidence type="ECO:0000313" key="8">
    <source>
        <dbReference type="EMBL" id="RRT34339.1"/>
    </source>
</evidence>
<dbReference type="Proteomes" id="UP000287651">
    <property type="component" value="Unassembled WGS sequence"/>
</dbReference>
<proteinExistence type="predicted"/>
<keyword evidence="6" id="KW-0812">Transmembrane</keyword>
<keyword evidence="6" id="KW-0472">Membrane</keyword>